<reference evidence="1" key="1">
    <citation type="journal article" date="2020" name="Int. J. Syst. Evol. Microbiol.">
        <title>Aquipluma nitroreducens gen. nov. sp. nov., a novel facultatively anaerobic bacterium isolated from a freshwater lake.</title>
        <authorList>
            <person name="Watanabe M."/>
            <person name="Kojima H."/>
            <person name="Fukui M."/>
        </authorList>
    </citation>
    <scope>NUCLEOTIDE SEQUENCE</scope>
    <source>
        <strain evidence="1">MeG22</strain>
    </source>
</reference>
<dbReference type="Proteomes" id="UP001193389">
    <property type="component" value="Chromosome"/>
</dbReference>
<proteinExistence type="predicted"/>
<sequence length="441" mass="49976">MCTTARTNRKCINGYSLRGFRKLNSMRLKYYSKNDVNTRMQNIKQKFKRMKTIRNIFAILIILLLTSSCHHSGNTIIVNNGKDKLEINYTGEVKFTDDEAAIKSMTKNSYLKYWKNDRKLRVKCNIDGELTYEMFDNGRKLNPEDAEGKKFLAEAIQGMISVGFDAQGRMKRIVEKGGLRALLSEVDRLDNDFIKSMYLEYLISSDSIHPDQITDIAKKIGTQIGSDFEKSKLLQKFSAIQLKDSLTSKAYFEAAVSVGSDFEKANVLKHIIRQPLSKEQFDAALNVTNTVGSDFEKANILKELLHQETVAGENLNLFLSSVDHIGSDFEKANILNELIDKKPFEGKNFTDLLSSINRVGSDFEKTNLLKKLANKEFQTEEQWIGLIAETAKIDSEFERGNVLVQIAGKMPKSEEVKTSYMNVAKTINSEVDYGKVVKAVD</sequence>
<name>A0A5K7SDT1_9BACT</name>
<accession>A0A5K7SDT1</accession>
<dbReference type="AlphaFoldDB" id="A0A5K7SDT1"/>
<gene>
    <name evidence="1" type="ORF">AQPE_3812</name>
</gene>
<evidence type="ECO:0000313" key="1">
    <source>
        <dbReference type="EMBL" id="BBE19626.1"/>
    </source>
</evidence>
<dbReference type="EMBL" id="AP018694">
    <property type="protein sequence ID" value="BBE19626.1"/>
    <property type="molecule type" value="Genomic_DNA"/>
</dbReference>
<keyword evidence="2" id="KW-1185">Reference proteome</keyword>
<protein>
    <submittedName>
        <fullName evidence="1">Uncharacterized protein</fullName>
    </submittedName>
</protein>
<organism evidence="1 2">
    <name type="scientific">Aquipluma nitroreducens</name>
    <dbReference type="NCBI Taxonomy" id="2010828"/>
    <lineage>
        <taxon>Bacteria</taxon>
        <taxon>Pseudomonadati</taxon>
        <taxon>Bacteroidota</taxon>
        <taxon>Bacteroidia</taxon>
        <taxon>Marinilabiliales</taxon>
        <taxon>Prolixibacteraceae</taxon>
        <taxon>Aquipluma</taxon>
    </lineage>
</organism>
<evidence type="ECO:0000313" key="2">
    <source>
        <dbReference type="Proteomes" id="UP001193389"/>
    </source>
</evidence>
<dbReference type="KEGG" id="anf:AQPE_3812"/>